<dbReference type="Pfam" id="PF03551">
    <property type="entry name" value="PadR"/>
    <property type="match status" value="1"/>
</dbReference>
<dbReference type="InterPro" id="IPR036390">
    <property type="entry name" value="WH_DNA-bd_sf"/>
</dbReference>
<dbReference type="PANTHER" id="PTHR33169">
    <property type="entry name" value="PADR-FAMILY TRANSCRIPTIONAL REGULATOR"/>
    <property type="match status" value="1"/>
</dbReference>
<evidence type="ECO:0000313" key="2">
    <source>
        <dbReference type="EMBL" id="MPM23276.1"/>
    </source>
</evidence>
<name>A0A644Y410_9ZZZZ</name>
<dbReference type="PANTHER" id="PTHR33169:SF14">
    <property type="entry name" value="TRANSCRIPTIONAL REGULATOR RV3488"/>
    <property type="match status" value="1"/>
</dbReference>
<feature type="domain" description="Transcription regulator PadR N-terminal" evidence="1">
    <location>
        <begin position="40"/>
        <end position="110"/>
    </location>
</feature>
<evidence type="ECO:0000259" key="1">
    <source>
        <dbReference type="Pfam" id="PF03551"/>
    </source>
</evidence>
<dbReference type="EMBL" id="VSSQ01003993">
    <property type="protein sequence ID" value="MPM23276.1"/>
    <property type="molecule type" value="Genomic_DNA"/>
</dbReference>
<dbReference type="Gene3D" id="1.10.10.10">
    <property type="entry name" value="Winged helix-like DNA-binding domain superfamily/Winged helix DNA-binding domain"/>
    <property type="match status" value="1"/>
</dbReference>
<dbReference type="SUPFAM" id="SSF46785">
    <property type="entry name" value="Winged helix' DNA-binding domain"/>
    <property type="match status" value="1"/>
</dbReference>
<organism evidence="2">
    <name type="scientific">bioreactor metagenome</name>
    <dbReference type="NCBI Taxonomy" id="1076179"/>
    <lineage>
        <taxon>unclassified sequences</taxon>
        <taxon>metagenomes</taxon>
        <taxon>ecological metagenomes</taxon>
    </lineage>
</organism>
<accession>A0A644Y410</accession>
<protein>
    <recommendedName>
        <fullName evidence="1">Transcription regulator PadR N-terminal domain-containing protein</fullName>
    </recommendedName>
</protein>
<comment type="caution">
    <text evidence="2">The sequence shown here is derived from an EMBL/GenBank/DDBJ whole genome shotgun (WGS) entry which is preliminary data.</text>
</comment>
<dbReference type="InterPro" id="IPR005149">
    <property type="entry name" value="Tscrpt_reg_PadR_N"/>
</dbReference>
<gene>
    <name evidence="2" type="ORF">SDC9_69742</name>
</gene>
<reference evidence="2" key="1">
    <citation type="submission" date="2019-08" db="EMBL/GenBank/DDBJ databases">
        <authorList>
            <person name="Kucharzyk K."/>
            <person name="Murdoch R.W."/>
            <person name="Higgins S."/>
            <person name="Loffler F."/>
        </authorList>
    </citation>
    <scope>NUCLEOTIDE SEQUENCE</scope>
</reference>
<sequence length="134" mass="15565">MRYYIPVVSDTKYKPYRIAKKVIVLENLTEMLKGVLEGCVLEIISRGETYGYEITRRLNALGFADVVEGTVYTILVRLEKNKLVDIEKKPSDMGPPRKFYVLNDAGNEELLRFWRKWDFISSKINQLKEGQSNV</sequence>
<dbReference type="InterPro" id="IPR036388">
    <property type="entry name" value="WH-like_DNA-bd_sf"/>
</dbReference>
<dbReference type="InterPro" id="IPR052509">
    <property type="entry name" value="Metal_resp_DNA-bind_regulator"/>
</dbReference>
<proteinExistence type="predicted"/>
<dbReference type="AlphaFoldDB" id="A0A644Y410"/>